<dbReference type="Gene3D" id="1.10.287.1490">
    <property type="match status" value="1"/>
</dbReference>
<comment type="caution">
    <text evidence="1">The sequence shown here is derived from an EMBL/GenBank/DDBJ whole genome shotgun (WGS) entry which is preliminary data.</text>
</comment>
<accession>A0A8J7AZE0</accession>
<reference evidence="1" key="1">
    <citation type="submission" date="2020-10" db="EMBL/GenBank/DDBJ databases">
        <authorList>
            <person name="Castelo-Branco R."/>
            <person name="Eusebio N."/>
            <person name="Adriana R."/>
            <person name="Vieira A."/>
            <person name="Brugerolle De Fraissinette N."/>
            <person name="Rezende De Castro R."/>
            <person name="Schneider M.P."/>
            <person name="Vasconcelos V."/>
            <person name="Leao P.N."/>
        </authorList>
    </citation>
    <scope>NUCLEOTIDE SEQUENCE</scope>
    <source>
        <strain evidence="1">LEGE 07310</strain>
    </source>
</reference>
<dbReference type="Proteomes" id="UP000636505">
    <property type="component" value="Unassembled WGS sequence"/>
</dbReference>
<keyword evidence="2" id="KW-1185">Reference proteome</keyword>
<dbReference type="AlphaFoldDB" id="A0A8J7AZE0"/>
<sequence>MANFAQPALHKYNKFVLRFVMTDEELRSLIASNASSIAEMRADAADFKRSIDEGWQQTQAGLEELRKRCDSNARSVEANSEAIAQLGTKIGQVDDAVVDFFERLDGQLADMTERMSQLIDLALQNAKEHSDFMARIRVNDERFSTLLEEARADRDEFRRRFERLSGGMGEGL</sequence>
<gene>
    <name evidence="1" type="ORF">IQ241_18145</name>
</gene>
<proteinExistence type="predicted"/>
<evidence type="ECO:0000313" key="2">
    <source>
        <dbReference type="Proteomes" id="UP000636505"/>
    </source>
</evidence>
<organism evidence="1 2">
    <name type="scientific">Vasconcelosia minhoensis LEGE 07310</name>
    <dbReference type="NCBI Taxonomy" id="915328"/>
    <lineage>
        <taxon>Bacteria</taxon>
        <taxon>Bacillati</taxon>
        <taxon>Cyanobacteriota</taxon>
        <taxon>Cyanophyceae</taxon>
        <taxon>Nodosilineales</taxon>
        <taxon>Cymatolegaceae</taxon>
        <taxon>Vasconcelosia</taxon>
        <taxon>Vasconcelosia minhoensis</taxon>
    </lineage>
</organism>
<dbReference type="RefSeq" id="WP_193909903.1">
    <property type="nucleotide sequence ID" value="NZ_JADEXG010000049.1"/>
</dbReference>
<dbReference type="EMBL" id="JADEXG010000049">
    <property type="protein sequence ID" value="MBE9079197.1"/>
    <property type="molecule type" value="Genomic_DNA"/>
</dbReference>
<name>A0A8J7AZE0_9CYAN</name>
<evidence type="ECO:0000313" key="1">
    <source>
        <dbReference type="EMBL" id="MBE9079197.1"/>
    </source>
</evidence>
<protein>
    <submittedName>
        <fullName evidence="1">DUF2203 family protein</fullName>
    </submittedName>
</protein>